<evidence type="ECO:0000313" key="3">
    <source>
        <dbReference type="Proteomes" id="UP000807306"/>
    </source>
</evidence>
<feature type="region of interest" description="Disordered" evidence="1">
    <location>
        <begin position="433"/>
        <end position="518"/>
    </location>
</feature>
<feature type="compositionally biased region" description="Polar residues" evidence="1">
    <location>
        <begin position="435"/>
        <end position="445"/>
    </location>
</feature>
<sequence>MDVGSGGNEDEMDVDAKGEIDPEEVSKGAAKGKGVGKNSFKRKRKSSAPVIHDEDSELDGDKNDDEHKKRDPDYIQEEELPKKNLTKKEKREIELDNWAHPSVQEGVDLSHNQLIRLRRTAKNATIKVNHVQCLRCNETKQICHEVKTTRRNTACLKCKVSKGEKCSITVQEKSGKLIPPSIEPDSEPSSPCASMPNLHPATSTGEESQPASAIHLNSTETSSEFTFACLPSGHHDPKGGSKVKRNPSGVQESKPPADWEIRMTRLELQFQDQGVQLDEMKSNIEEQAQKQISLRNYVRQEVAVVKEQFTECSSMLTRWDPTFTRLGNILQQANPVLPILMNPTGMEYGYGGNGFGNREGIKPNNGEQNRSVNLQDPFDAFIDVSYDPQGKSLRFQWYDRSPNLILTVRPFYGTGGPQYQSKPTLPPFDMLCQPPGSNEPMSQYNFDDPSRSPPTSQEIRLQAKFIRPSHMHLSTPYSQPEEYEATPIPIPADSSTSTLNNQVGTAPANPPSTEPGIS</sequence>
<feature type="compositionally biased region" description="Pro residues" evidence="1">
    <location>
        <begin position="508"/>
        <end position="518"/>
    </location>
</feature>
<comment type="caution">
    <text evidence="2">The sequence shown here is derived from an EMBL/GenBank/DDBJ whole genome shotgun (WGS) entry which is preliminary data.</text>
</comment>
<keyword evidence="3" id="KW-1185">Reference proteome</keyword>
<dbReference type="AlphaFoldDB" id="A0A9P6BBJ2"/>
<evidence type="ECO:0000313" key="2">
    <source>
        <dbReference type="EMBL" id="KAF9521494.1"/>
    </source>
</evidence>
<gene>
    <name evidence="2" type="ORF">CPB83DRAFT_841224</name>
</gene>
<accession>A0A9P6BBJ2</accession>
<feature type="region of interest" description="Disordered" evidence="1">
    <location>
        <begin position="176"/>
        <end position="213"/>
    </location>
</feature>
<evidence type="ECO:0000256" key="1">
    <source>
        <dbReference type="SAM" id="MobiDB-lite"/>
    </source>
</evidence>
<organism evidence="2 3">
    <name type="scientific">Crepidotus variabilis</name>
    <dbReference type="NCBI Taxonomy" id="179855"/>
    <lineage>
        <taxon>Eukaryota</taxon>
        <taxon>Fungi</taxon>
        <taxon>Dikarya</taxon>
        <taxon>Basidiomycota</taxon>
        <taxon>Agaricomycotina</taxon>
        <taxon>Agaricomycetes</taxon>
        <taxon>Agaricomycetidae</taxon>
        <taxon>Agaricales</taxon>
        <taxon>Agaricineae</taxon>
        <taxon>Crepidotaceae</taxon>
        <taxon>Crepidotus</taxon>
    </lineage>
</organism>
<feature type="compositionally biased region" description="Basic and acidic residues" evidence="1">
    <location>
        <begin position="59"/>
        <end position="86"/>
    </location>
</feature>
<feature type="compositionally biased region" description="Basic and acidic residues" evidence="1">
    <location>
        <begin position="14"/>
        <end position="26"/>
    </location>
</feature>
<dbReference type="Proteomes" id="UP000807306">
    <property type="component" value="Unassembled WGS sequence"/>
</dbReference>
<name>A0A9P6BBJ2_9AGAR</name>
<reference evidence="2" key="1">
    <citation type="submission" date="2020-11" db="EMBL/GenBank/DDBJ databases">
        <authorList>
            <consortium name="DOE Joint Genome Institute"/>
            <person name="Ahrendt S."/>
            <person name="Riley R."/>
            <person name="Andreopoulos W."/>
            <person name="Labutti K."/>
            <person name="Pangilinan J."/>
            <person name="Ruiz-Duenas F.J."/>
            <person name="Barrasa J.M."/>
            <person name="Sanchez-Garcia M."/>
            <person name="Camarero S."/>
            <person name="Miyauchi S."/>
            <person name="Serrano A."/>
            <person name="Linde D."/>
            <person name="Babiker R."/>
            <person name="Drula E."/>
            <person name="Ayuso-Fernandez I."/>
            <person name="Pacheco R."/>
            <person name="Padilla G."/>
            <person name="Ferreira P."/>
            <person name="Barriuso J."/>
            <person name="Kellner H."/>
            <person name="Castanera R."/>
            <person name="Alfaro M."/>
            <person name="Ramirez L."/>
            <person name="Pisabarro A.G."/>
            <person name="Kuo A."/>
            <person name="Tritt A."/>
            <person name="Lipzen A."/>
            <person name="He G."/>
            <person name="Yan M."/>
            <person name="Ng V."/>
            <person name="Cullen D."/>
            <person name="Martin F."/>
            <person name="Rosso M.-N."/>
            <person name="Henrissat B."/>
            <person name="Hibbett D."/>
            <person name="Martinez A.T."/>
            <person name="Grigoriev I.V."/>
        </authorList>
    </citation>
    <scope>NUCLEOTIDE SEQUENCE</scope>
    <source>
        <strain evidence="2">CBS 506.95</strain>
    </source>
</reference>
<protein>
    <submittedName>
        <fullName evidence="2">Uncharacterized protein</fullName>
    </submittedName>
</protein>
<proteinExistence type="predicted"/>
<feature type="compositionally biased region" description="Polar residues" evidence="1">
    <location>
        <begin position="493"/>
        <end position="504"/>
    </location>
</feature>
<feature type="region of interest" description="Disordered" evidence="1">
    <location>
        <begin position="1"/>
        <end position="86"/>
    </location>
</feature>
<dbReference type="EMBL" id="MU158043">
    <property type="protein sequence ID" value="KAF9521494.1"/>
    <property type="molecule type" value="Genomic_DNA"/>
</dbReference>
<feature type="compositionally biased region" description="Polar residues" evidence="1">
    <location>
        <begin position="200"/>
        <end position="213"/>
    </location>
</feature>
<feature type="region of interest" description="Disordered" evidence="1">
    <location>
        <begin position="230"/>
        <end position="255"/>
    </location>
</feature>